<evidence type="ECO:0000313" key="3">
    <source>
        <dbReference type="EMBL" id="MFC1421236.1"/>
    </source>
</evidence>
<evidence type="ECO:0000256" key="2">
    <source>
        <dbReference type="SAM" id="Phobius"/>
    </source>
</evidence>
<feature type="transmembrane region" description="Helical" evidence="2">
    <location>
        <begin position="89"/>
        <end position="110"/>
    </location>
</feature>
<dbReference type="EMBL" id="JBHFAB010000036">
    <property type="protein sequence ID" value="MFC1421236.1"/>
    <property type="molecule type" value="Genomic_DNA"/>
</dbReference>
<feature type="transmembrane region" description="Helical" evidence="2">
    <location>
        <begin position="122"/>
        <end position="144"/>
    </location>
</feature>
<dbReference type="NCBIfam" id="NF038065">
    <property type="entry name" value="Pr6Pr"/>
    <property type="match status" value="1"/>
</dbReference>
<feature type="transmembrane region" description="Helical" evidence="2">
    <location>
        <begin position="59"/>
        <end position="77"/>
    </location>
</feature>
<proteinExistence type="predicted"/>
<gene>
    <name evidence="3" type="ORF">ACEZDE_32025</name>
</gene>
<name>A0ABV6W5V3_9ACTN</name>
<feature type="transmembrane region" description="Helical" evidence="2">
    <location>
        <begin position="219"/>
        <end position="244"/>
    </location>
</feature>
<keyword evidence="2" id="KW-0812">Transmembrane</keyword>
<feature type="region of interest" description="Disordered" evidence="1">
    <location>
        <begin position="1"/>
        <end position="24"/>
    </location>
</feature>
<feature type="transmembrane region" description="Helical" evidence="2">
    <location>
        <begin position="156"/>
        <end position="172"/>
    </location>
</feature>
<reference evidence="3 4" key="1">
    <citation type="submission" date="2024-09" db="EMBL/GenBank/DDBJ databases">
        <authorList>
            <person name="Lee S.D."/>
        </authorList>
    </citation>
    <scope>NUCLEOTIDE SEQUENCE [LARGE SCALE GENOMIC DNA]</scope>
    <source>
        <strain evidence="3 4">N8-3</strain>
    </source>
</reference>
<keyword evidence="4" id="KW-1185">Reference proteome</keyword>
<organism evidence="3 4">
    <name type="scientific">Streptacidiphilus cavernicola</name>
    <dbReference type="NCBI Taxonomy" id="3342716"/>
    <lineage>
        <taxon>Bacteria</taxon>
        <taxon>Bacillati</taxon>
        <taxon>Actinomycetota</taxon>
        <taxon>Actinomycetes</taxon>
        <taxon>Kitasatosporales</taxon>
        <taxon>Streptomycetaceae</taxon>
        <taxon>Streptacidiphilus</taxon>
    </lineage>
</organism>
<dbReference type="RefSeq" id="WP_380544068.1">
    <property type="nucleotide sequence ID" value="NZ_JBHFAB010000036.1"/>
</dbReference>
<evidence type="ECO:0000256" key="1">
    <source>
        <dbReference type="SAM" id="MobiDB-lite"/>
    </source>
</evidence>
<comment type="caution">
    <text evidence="3">The sequence shown here is derived from an EMBL/GenBank/DDBJ whole genome shotgun (WGS) entry which is preliminary data.</text>
</comment>
<keyword evidence="2" id="KW-1133">Transmembrane helix</keyword>
<accession>A0ABV6W5V3</accession>
<keyword evidence="2" id="KW-0472">Membrane</keyword>
<dbReference type="InterPro" id="IPR049713">
    <property type="entry name" value="Pr6Pr-like"/>
</dbReference>
<evidence type="ECO:0000313" key="4">
    <source>
        <dbReference type="Proteomes" id="UP001592531"/>
    </source>
</evidence>
<protein>
    <submittedName>
        <fullName evidence="3">Pr6Pr family membrane protein</fullName>
    </submittedName>
</protein>
<feature type="transmembrane region" description="Helical" evidence="2">
    <location>
        <begin position="184"/>
        <end position="199"/>
    </location>
</feature>
<sequence length="258" mass="27561">MNEEDSATDPAPTGSGSADAPTGRAYRAGRWASPMMGAGGRRPAAGPPRRSAVPRWVPVLRIGFAVLTGVALGVTAAHAHANGGSLVNFFSYFTVLSNCAATVVLGYGGVAELLGRPGAPDLVRGAATLYLAVTGLVYAVALSGAETGMLAWTNDVLHRVIPLVLLADWLLLPPLRRLRWSEAAGWLVFPVLYLGYTLLRGPHARWYPYPFLDPRQHGYVRVAVSSVLVTLAFLALGALIVWVGNARRAQLDRRRADR</sequence>
<dbReference type="Proteomes" id="UP001592531">
    <property type="component" value="Unassembled WGS sequence"/>
</dbReference>